<dbReference type="GeneID" id="40104367"/>
<organism evidence="1 2">
    <name type="scientific">Corynebacterium phage Poushou</name>
    <dbReference type="NCBI Taxonomy" id="2015851"/>
    <lineage>
        <taxon>Viruses</taxon>
        <taxon>Duplodnaviria</taxon>
        <taxon>Heunggongvirae</taxon>
        <taxon>Uroviricota</taxon>
        <taxon>Caudoviricetes</taxon>
        <taxon>Poushouvirus</taxon>
        <taxon>Poushouvirus Poushou</taxon>
    </lineage>
</organism>
<accession>A0A220NQS2</accession>
<gene>
    <name evidence="1" type="primary">41</name>
    <name evidence="1" type="ORF">PBI_POUSHOU_41</name>
</gene>
<reference evidence="1" key="1">
    <citation type="submission" date="2017-06" db="EMBL/GenBank/DDBJ databases">
        <authorList>
            <person name="Guerrero Bustamante C.A."/>
            <person name="Bowman C.A."/>
            <person name="Russell D.A."/>
            <person name="Pope W.A."/>
            <person name="Jacobs-Sera D."/>
            <person name="Hatfull G.F."/>
        </authorList>
    </citation>
    <scope>NUCLEOTIDE SEQUENCE [LARGE SCALE GENOMIC DNA]</scope>
</reference>
<proteinExistence type="predicted"/>
<dbReference type="KEGG" id="vg:40104367"/>
<dbReference type="RefSeq" id="YP_009626553.1">
    <property type="nucleotide sequence ID" value="NC_042139.2"/>
</dbReference>
<keyword evidence="2" id="KW-1185">Reference proteome</keyword>
<dbReference type="Proteomes" id="UP000226097">
    <property type="component" value="Segment"/>
</dbReference>
<name>A0A220NQS2_9CAUD</name>
<sequence>MSRRNNHIPEIIGVLLGLVLAIGLVFTGNVEQVSPEQARIHEMQRSIQNEFE</sequence>
<dbReference type="EMBL" id="MF197383">
    <property type="protein sequence ID" value="ASJ79000.1"/>
    <property type="molecule type" value="Genomic_DNA"/>
</dbReference>
<protein>
    <submittedName>
        <fullName evidence="1">Uncharacterized protein</fullName>
    </submittedName>
</protein>
<evidence type="ECO:0000313" key="2">
    <source>
        <dbReference type="Proteomes" id="UP000226097"/>
    </source>
</evidence>
<evidence type="ECO:0000313" key="1">
    <source>
        <dbReference type="EMBL" id="ASJ79000.1"/>
    </source>
</evidence>